<accession>A0ACB7V2T9</accession>
<dbReference type="Proteomes" id="UP000827976">
    <property type="component" value="Chromosome 12"/>
</dbReference>
<keyword evidence="2" id="KW-1185">Reference proteome</keyword>
<evidence type="ECO:0000313" key="2">
    <source>
        <dbReference type="Proteomes" id="UP000827976"/>
    </source>
</evidence>
<reference evidence="2" key="1">
    <citation type="journal article" date="2022" name="Nat. Commun.">
        <title>Chromosome evolution and the genetic basis of agronomically important traits in greater yam.</title>
        <authorList>
            <person name="Bredeson J.V."/>
            <person name="Lyons J.B."/>
            <person name="Oniyinde I.O."/>
            <person name="Okereke N.R."/>
            <person name="Kolade O."/>
            <person name="Nnabue I."/>
            <person name="Nwadili C.O."/>
            <person name="Hribova E."/>
            <person name="Parker M."/>
            <person name="Nwogha J."/>
            <person name="Shu S."/>
            <person name="Carlson J."/>
            <person name="Kariba R."/>
            <person name="Muthemba S."/>
            <person name="Knop K."/>
            <person name="Barton G.J."/>
            <person name="Sherwood A.V."/>
            <person name="Lopez-Montes A."/>
            <person name="Asiedu R."/>
            <person name="Jamnadass R."/>
            <person name="Muchugi A."/>
            <person name="Goodstein D."/>
            <person name="Egesi C.N."/>
            <person name="Featherston J."/>
            <person name="Asfaw A."/>
            <person name="Simpson G.G."/>
            <person name="Dolezel J."/>
            <person name="Hendre P.S."/>
            <person name="Van Deynze A."/>
            <person name="Kumar P.L."/>
            <person name="Obidiegwu J.E."/>
            <person name="Bhattacharjee R."/>
            <person name="Rokhsar D.S."/>
        </authorList>
    </citation>
    <scope>NUCLEOTIDE SEQUENCE [LARGE SCALE GENOMIC DNA]</scope>
    <source>
        <strain evidence="2">cv. TDa95/00328</strain>
    </source>
</reference>
<gene>
    <name evidence="1" type="ORF">IHE45_12G064500</name>
</gene>
<sequence>MEDNYNPIIGPQYCLPDPINLAFTTKIAGVNHGELSVTDVNGNPFFYFGRSSEDNKWILVDAISSCTLVSMKEKYWSLHDRWQVFKGDTTKKEALLFSVKRSSALQVHTKLKVYLPDNTEEDKCDFMIKGNYRKKSTIIYKGDCASNIVLAQLSNKHEVIKCQLEKDAFGVNINPYTDYAFIATLIAILHKISQESEEAASQ</sequence>
<comment type="caution">
    <text evidence="1">The sequence shown here is derived from an EMBL/GenBank/DDBJ whole genome shotgun (WGS) entry which is preliminary data.</text>
</comment>
<organism evidence="1 2">
    <name type="scientific">Dioscorea alata</name>
    <name type="common">Purple yam</name>
    <dbReference type="NCBI Taxonomy" id="55571"/>
    <lineage>
        <taxon>Eukaryota</taxon>
        <taxon>Viridiplantae</taxon>
        <taxon>Streptophyta</taxon>
        <taxon>Embryophyta</taxon>
        <taxon>Tracheophyta</taxon>
        <taxon>Spermatophyta</taxon>
        <taxon>Magnoliopsida</taxon>
        <taxon>Liliopsida</taxon>
        <taxon>Dioscoreales</taxon>
        <taxon>Dioscoreaceae</taxon>
        <taxon>Dioscorea</taxon>
    </lineage>
</organism>
<proteinExistence type="predicted"/>
<evidence type="ECO:0000313" key="1">
    <source>
        <dbReference type="EMBL" id="KAH7667523.1"/>
    </source>
</evidence>
<feature type="non-terminal residue" evidence="1">
    <location>
        <position position="202"/>
    </location>
</feature>
<dbReference type="EMBL" id="CM037022">
    <property type="protein sequence ID" value="KAH7667523.1"/>
    <property type="molecule type" value="Genomic_DNA"/>
</dbReference>
<protein>
    <submittedName>
        <fullName evidence="1">LURP-one-related protein</fullName>
    </submittedName>
</protein>
<name>A0ACB7V2T9_DIOAL</name>